<dbReference type="Proteomes" id="UP000790787">
    <property type="component" value="Chromosome 19"/>
</dbReference>
<name>A0AC58TBT8_TOBAC</name>
<protein>
    <submittedName>
        <fullName evidence="2">Uncharacterized protein LOC142173297</fullName>
    </submittedName>
</protein>
<reference evidence="1" key="1">
    <citation type="journal article" date="2014" name="Nat. Commun.">
        <title>The tobacco genome sequence and its comparison with those of tomato and potato.</title>
        <authorList>
            <person name="Sierro N."/>
            <person name="Battey J.N."/>
            <person name="Ouadi S."/>
            <person name="Bakaher N."/>
            <person name="Bovet L."/>
            <person name="Willig A."/>
            <person name="Goepfert S."/>
            <person name="Peitsch M.C."/>
            <person name="Ivanov N.V."/>
        </authorList>
    </citation>
    <scope>NUCLEOTIDE SEQUENCE [LARGE SCALE GENOMIC DNA]</scope>
</reference>
<proteinExistence type="predicted"/>
<evidence type="ECO:0000313" key="1">
    <source>
        <dbReference type="Proteomes" id="UP000790787"/>
    </source>
</evidence>
<dbReference type="RefSeq" id="XP_075094676.1">
    <property type="nucleotide sequence ID" value="XM_075238575.1"/>
</dbReference>
<evidence type="ECO:0000313" key="2">
    <source>
        <dbReference type="RefSeq" id="XP_075094676.1"/>
    </source>
</evidence>
<accession>A0AC58TBT8</accession>
<keyword evidence="1" id="KW-1185">Reference proteome</keyword>
<organism evidence="1 2">
    <name type="scientific">Nicotiana tabacum</name>
    <name type="common">Common tobacco</name>
    <dbReference type="NCBI Taxonomy" id="4097"/>
    <lineage>
        <taxon>Eukaryota</taxon>
        <taxon>Viridiplantae</taxon>
        <taxon>Streptophyta</taxon>
        <taxon>Embryophyta</taxon>
        <taxon>Tracheophyta</taxon>
        <taxon>Spermatophyta</taxon>
        <taxon>Magnoliopsida</taxon>
        <taxon>eudicotyledons</taxon>
        <taxon>Gunneridae</taxon>
        <taxon>Pentapetalae</taxon>
        <taxon>asterids</taxon>
        <taxon>lamiids</taxon>
        <taxon>Solanales</taxon>
        <taxon>Solanaceae</taxon>
        <taxon>Nicotianoideae</taxon>
        <taxon>Nicotianeae</taxon>
        <taxon>Nicotiana</taxon>
    </lineage>
</organism>
<gene>
    <name evidence="2" type="primary">LOC142173297</name>
</gene>
<reference evidence="2" key="2">
    <citation type="submission" date="2025-08" db="UniProtKB">
        <authorList>
            <consortium name="RefSeq"/>
        </authorList>
    </citation>
    <scope>IDENTIFICATION</scope>
    <source>
        <tissue evidence="2">Leaf</tissue>
    </source>
</reference>
<sequence>MARFVKGSVGSSYSCLGKDAVMRPPSGDEEALPPISKSEKVIKRKRASDSEGQKPRKRAARKPKVNVIPLTMESILSLRDEEEEEEEESDSGLVARARASTDTQNTSVSVGVDTAPSRLDEVEEEALTQVPEPRGTEDVLPRGKETVEEAVDAGVRTELEAPQDGGDAQKDLLGAIEIRDSPSFPSFSQSMIHDAQAVETCHGEGAHGEEDPFRGYFIGVEDVTGPSDLEALKKSSSEVGAPCLFNEAQQALNRAFVLYHEAFLQFRGELSWYEAEVRRLTDERDAFKLLSEQREGEVKGLRSELEASRKEQTELAEQVKQKSST</sequence>